<gene>
    <name evidence="1" type="ORF">K7432_014683</name>
</gene>
<reference evidence="1 2" key="1">
    <citation type="submission" date="2023-04" db="EMBL/GenBank/DDBJ databases">
        <title>Genome of Basidiobolus ranarum AG-B5.</title>
        <authorList>
            <person name="Stajich J.E."/>
            <person name="Carter-House D."/>
            <person name="Gryganskyi A."/>
        </authorList>
    </citation>
    <scope>NUCLEOTIDE SEQUENCE [LARGE SCALE GENOMIC DNA]</scope>
    <source>
        <strain evidence="1 2">AG-B5</strain>
    </source>
</reference>
<organism evidence="1 2">
    <name type="scientific">Basidiobolus ranarum</name>
    <dbReference type="NCBI Taxonomy" id="34480"/>
    <lineage>
        <taxon>Eukaryota</taxon>
        <taxon>Fungi</taxon>
        <taxon>Fungi incertae sedis</taxon>
        <taxon>Zoopagomycota</taxon>
        <taxon>Entomophthoromycotina</taxon>
        <taxon>Basidiobolomycetes</taxon>
        <taxon>Basidiobolales</taxon>
        <taxon>Basidiobolaceae</taxon>
        <taxon>Basidiobolus</taxon>
    </lineage>
</organism>
<sequence>MLVSHFSRVVSFGNQREVLGPLPLRKELLAGVILRGDTKETIRASKLIFNLADKNANTLVPFVNNLTNSITLKLTIVLEQLEQDSLTPSQIKHLLLSLLKICSCKTLVLGLQYETLRSIFERLIPFNLDILAKDLPTSDKYSLGDSIDFLFQKITRHANPNTIYRVLIHLYGKSITERHFLTREFISGPYRACGLIRKLIIRAKKSLQADIAFSQVNFNELLSDVRCFFESYGEGLATDRRVKTSLGIDPIRVVMTIPRALHNIMSDQELATTIPLSNAEKSIVYRNMISLLNQVKTLTLSENDEPPEEFISDLSINQDIAEASPQISGYRQGDSLRIQIDCISDLDQIFDLIRVPGSIREGVSRLRDFKMRFPETGGEIETRLSTLGYFFRQYVRRFTNHDLWELNTGLSFQSSFSFESEYSFSQVSCASTPISTDSRSDASFDVVELEQMLNSLASSSDTADDRVERIKGIFHSRSSSESSISNMLR</sequence>
<dbReference type="Proteomes" id="UP001479436">
    <property type="component" value="Unassembled WGS sequence"/>
</dbReference>
<comment type="caution">
    <text evidence="1">The sequence shown here is derived from an EMBL/GenBank/DDBJ whole genome shotgun (WGS) entry which is preliminary data.</text>
</comment>
<name>A0ABR2VPL7_9FUNG</name>
<accession>A0ABR2VPL7</accession>
<dbReference type="EMBL" id="JASJQH010008613">
    <property type="protein sequence ID" value="KAK9687696.1"/>
    <property type="molecule type" value="Genomic_DNA"/>
</dbReference>
<evidence type="ECO:0000313" key="2">
    <source>
        <dbReference type="Proteomes" id="UP001479436"/>
    </source>
</evidence>
<protein>
    <submittedName>
        <fullName evidence="1">Uncharacterized protein</fullName>
    </submittedName>
</protein>
<keyword evidence="2" id="KW-1185">Reference proteome</keyword>
<evidence type="ECO:0000313" key="1">
    <source>
        <dbReference type="EMBL" id="KAK9687696.1"/>
    </source>
</evidence>
<proteinExistence type="predicted"/>